<feature type="compositionally biased region" description="Basic and acidic residues" evidence="2">
    <location>
        <begin position="50"/>
        <end position="59"/>
    </location>
</feature>
<dbReference type="AlphaFoldDB" id="A0A0C9X307"/>
<feature type="region of interest" description="Disordered" evidence="2">
    <location>
        <begin position="1"/>
        <end position="121"/>
    </location>
</feature>
<evidence type="ECO:0000256" key="2">
    <source>
        <dbReference type="SAM" id="MobiDB-lite"/>
    </source>
</evidence>
<name>A0A0C9X307_9AGAR</name>
<dbReference type="HOGENOM" id="CLU_031481_5_0_1"/>
<feature type="compositionally biased region" description="Basic and acidic residues" evidence="2">
    <location>
        <begin position="74"/>
        <end position="121"/>
    </location>
</feature>
<reference evidence="3 4" key="1">
    <citation type="submission" date="2014-04" db="EMBL/GenBank/DDBJ databases">
        <authorList>
            <consortium name="DOE Joint Genome Institute"/>
            <person name="Kuo A."/>
            <person name="Kohler A."/>
            <person name="Nagy L.G."/>
            <person name="Floudas D."/>
            <person name="Copeland A."/>
            <person name="Barry K.W."/>
            <person name="Cichocki N."/>
            <person name="Veneault-Fourrey C."/>
            <person name="LaButti K."/>
            <person name="Lindquist E.A."/>
            <person name="Lipzen A."/>
            <person name="Lundell T."/>
            <person name="Morin E."/>
            <person name="Murat C."/>
            <person name="Sun H."/>
            <person name="Tunlid A."/>
            <person name="Henrissat B."/>
            <person name="Grigoriev I.V."/>
            <person name="Hibbett D.S."/>
            <person name="Martin F."/>
            <person name="Nordberg H.P."/>
            <person name="Cantor M.N."/>
            <person name="Hua S.X."/>
        </authorList>
    </citation>
    <scope>NUCLEOTIDE SEQUENCE [LARGE SCALE GENOMIC DNA]</scope>
    <source>
        <strain evidence="3 4">LaAM-08-1</strain>
    </source>
</reference>
<keyword evidence="4" id="KW-1185">Reference proteome</keyword>
<feature type="compositionally biased region" description="Basic and acidic residues" evidence="2">
    <location>
        <begin position="12"/>
        <end position="25"/>
    </location>
</feature>
<evidence type="ECO:0000313" key="3">
    <source>
        <dbReference type="EMBL" id="KIJ92016.1"/>
    </source>
</evidence>
<evidence type="ECO:0000256" key="1">
    <source>
        <dbReference type="SAM" id="Coils"/>
    </source>
</evidence>
<proteinExistence type="predicted"/>
<accession>A0A0C9X307</accession>
<gene>
    <name evidence="3" type="ORF">K443DRAFT_114234</name>
</gene>
<dbReference type="STRING" id="1095629.A0A0C9X307"/>
<evidence type="ECO:0000313" key="4">
    <source>
        <dbReference type="Proteomes" id="UP000054477"/>
    </source>
</evidence>
<feature type="coiled-coil region" evidence="1">
    <location>
        <begin position="123"/>
        <end position="227"/>
    </location>
</feature>
<dbReference type="OrthoDB" id="3147752at2759"/>
<keyword evidence="1" id="KW-0175">Coiled coil</keyword>
<protein>
    <submittedName>
        <fullName evidence="3">Uncharacterized protein</fullName>
    </submittedName>
</protein>
<reference evidence="4" key="2">
    <citation type="submission" date="2015-01" db="EMBL/GenBank/DDBJ databases">
        <title>Evolutionary Origins and Diversification of the Mycorrhizal Mutualists.</title>
        <authorList>
            <consortium name="DOE Joint Genome Institute"/>
            <consortium name="Mycorrhizal Genomics Consortium"/>
            <person name="Kohler A."/>
            <person name="Kuo A."/>
            <person name="Nagy L.G."/>
            <person name="Floudas D."/>
            <person name="Copeland A."/>
            <person name="Barry K.W."/>
            <person name="Cichocki N."/>
            <person name="Veneault-Fourrey C."/>
            <person name="LaButti K."/>
            <person name="Lindquist E.A."/>
            <person name="Lipzen A."/>
            <person name="Lundell T."/>
            <person name="Morin E."/>
            <person name="Murat C."/>
            <person name="Riley R."/>
            <person name="Ohm R."/>
            <person name="Sun H."/>
            <person name="Tunlid A."/>
            <person name="Henrissat B."/>
            <person name="Grigoriev I.V."/>
            <person name="Hibbett D.S."/>
            <person name="Martin F."/>
        </authorList>
    </citation>
    <scope>NUCLEOTIDE SEQUENCE [LARGE SCALE GENOMIC DNA]</scope>
    <source>
        <strain evidence="4">LaAM-08-1</strain>
    </source>
</reference>
<dbReference type="EMBL" id="KN838947">
    <property type="protein sequence ID" value="KIJ92016.1"/>
    <property type="molecule type" value="Genomic_DNA"/>
</dbReference>
<dbReference type="Proteomes" id="UP000054477">
    <property type="component" value="Unassembled WGS sequence"/>
</dbReference>
<sequence>MLSWLGFASRTTRMDTERKDSHNDRSATAAGRNTLVDDHRGTLHHQSVPRHRDNDHDLLEQSSSTVEPNLLLHARREPKRERSQDSRYDSRDGDMQGSISRRETREGKKDGSRKLKEARKYGKEEVRALMKDKEELKLQLNQTISHLNYAEETSHHMKQKVRKAEEELQQLAKRDAETINHLRTQLESQHRHGQSLEAKIRQQTADISALREQLRRAEANNSQTNQLLDVRTAELKGAQVFLTKADSFAGADLIKMVESLNSEMFQGAAFMSEGLEFDEVAGRNVRLNAQTMERAKILLGSVMFSQLLAKPPTVDPLPLQLALQSIMIIRCIQIIQTLCPMEYRDHNDFLKKIYAGIQASEEQAVAGRWRAMTQAQLRPSRSYAPHIAEDLVNVLIVCGLSTSNSKYQIIIQDIKHRMSLLEKAALQLKIALKEGVTSVDIEPFYISTRAQFDPTNMDDAYGDSRMEARNRGDEERIMCTTDMGLRRVLTKRSVDGQVQSYYDVILKPKVVLASSLTDDAEAQTPIGDQSRVA</sequence>
<organism evidence="3 4">
    <name type="scientific">Laccaria amethystina LaAM-08-1</name>
    <dbReference type="NCBI Taxonomy" id="1095629"/>
    <lineage>
        <taxon>Eukaryota</taxon>
        <taxon>Fungi</taxon>
        <taxon>Dikarya</taxon>
        <taxon>Basidiomycota</taxon>
        <taxon>Agaricomycotina</taxon>
        <taxon>Agaricomycetes</taxon>
        <taxon>Agaricomycetidae</taxon>
        <taxon>Agaricales</taxon>
        <taxon>Agaricineae</taxon>
        <taxon>Hydnangiaceae</taxon>
        <taxon>Laccaria</taxon>
    </lineage>
</organism>